<name>A0AAD7JD66_9AGAR</name>
<reference evidence="3" key="1">
    <citation type="submission" date="2023-03" db="EMBL/GenBank/DDBJ databases">
        <title>Massive genome expansion in bonnet fungi (Mycena s.s.) driven by repeated elements and novel gene families across ecological guilds.</title>
        <authorList>
            <consortium name="Lawrence Berkeley National Laboratory"/>
            <person name="Harder C.B."/>
            <person name="Miyauchi S."/>
            <person name="Viragh M."/>
            <person name="Kuo A."/>
            <person name="Thoen E."/>
            <person name="Andreopoulos B."/>
            <person name="Lu D."/>
            <person name="Skrede I."/>
            <person name="Drula E."/>
            <person name="Henrissat B."/>
            <person name="Morin E."/>
            <person name="Kohler A."/>
            <person name="Barry K."/>
            <person name="LaButti K."/>
            <person name="Morin E."/>
            <person name="Salamov A."/>
            <person name="Lipzen A."/>
            <person name="Mereny Z."/>
            <person name="Hegedus B."/>
            <person name="Baldrian P."/>
            <person name="Stursova M."/>
            <person name="Weitz H."/>
            <person name="Taylor A."/>
            <person name="Grigoriev I.V."/>
            <person name="Nagy L.G."/>
            <person name="Martin F."/>
            <person name="Kauserud H."/>
        </authorList>
    </citation>
    <scope>NUCLEOTIDE SEQUENCE</scope>
    <source>
        <strain evidence="3">CBHHK182m</strain>
    </source>
</reference>
<evidence type="ECO:0000313" key="3">
    <source>
        <dbReference type="EMBL" id="KAJ7761018.1"/>
    </source>
</evidence>
<feature type="compositionally biased region" description="Basic and acidic residues" evidence="1">
    <location>
        <begin position="246"/>
        <end position="255"/>
    </location>
</feature>
<proteinExistence type="predicted"/>
<evidence type="ECO:0000313" key="4">
    <source>
        <dbReference type="Proteomes" id="UP001215598"/>
    </source>
</evidence>
<protein>
    <recommendedName>
        <fullName evidence="2">DUF7918 domain-containing protein</fullName>
    </recommendedName>
</protein>
<dbReference type="InterPro" id="IPR057678">
    <property type="entry name" value="DUF7918"/>
</dbReference>
<feature type="compositionally biased region" description="Acidic residues" evidence="1">
    <location>
        <begin position="230"/>
        <end position="240"/>
    </location>
</feature>
<organism evidence="3 4">
    <name type="scientific">Mycena metata</name>
    <dbReference type="NCBI Taxonomy" id="1033252"/>
    <lineage>
        <taxon>Eukaryota</taxon>
        <taxon>Fungi</taxon>
        <taxon>Dikarya</taxon>
        <taxon>Basidiomycota</taxon>
        <taxon>Agaricomycotina</taxon>
        <taxon>Agaricomycetes</taxon>
        <taxon>Agaricomycetidae</taxon>
        <taxon>Agaricales</taxon>
        <taxon>Marasmiineae</taxon>
        <taxon>Mycenaceae</taxon>
        <taxon>Mycena</taxon>
    </lineage>
</organism>
<dbReference type="EMBL" id="JARKIB010000036">
    <property type="protein sequence ID" value="KAJ7761018.1"/>
    <property type="molecule type" value="Genomic_DNA"/>
</dbReference>
<comment type="caution">
    <text evidence="3">The sequence shown here is derived from an EMBL/GenBank/DDBJ whole genome shotgun (WGS) entry which is preliminary data.</text>
</comment>
<dbReference type="Pfam" id="PF25534">
    <property type="entry name" value="DUF7918"/>
    <property type="match status" value="1"/>
</dbReference>
<keyword evidence="4" id="KW-1185">Reference proteome</keyword>
<accession>A0AAD7JD66</accession>
<feature type="region of interest" description="Disordered" evidence="1">
    <location>
        <begin position="203"/>
        <end position="287"/>
    </location>
</feature>
<sequence>MPQYKGFSCWVEIDNTTSTVAPEYHTETFHDHKKVTCYIASEVGKSFSVGWRNSSCPVATAGHVFMDGNECGGRVLYGPSAICARHQGVTDTRTLRQFTFSSLTLTDDDAYLAHTSGHEKLGLIEIAIYPIEIFGLVPVICNSSTLSEIKIHERSKRVLTQQIRLAEPKALLVPQDAVAHRFTGPPIVTFVFKYRPKDMLIAHGIAPPPPQLKRKQPAIEPHRARAPSPDDQDNSSEVEEIQALRAKLDVLEAKHAERKKKSHIKEEEENIPPVAEPSRKKAKLRGA</sequence>
<gene>
    <name evidence="3" type="ORF">B0H16DRAFT_1531473</name>
</gene>
<feature type="domain" description="DUF7918" evidence="2">
    <location>
        <begin position="21"/>
        <end position="207"/>
    </location>
</feature>
<dbReference type="Proteomes" id="UP001215598">
    <property type="component" value="Unassembled WGS sequence"/>
</dbReference>
<evidence type="ECO:0000259" key="2">
    <source>
        <dbReference type="Pfam" id="PF25534"/>
    </source>
</evidence>
<evidence type="ECO:0000256" key="1">
    <source>
        <dbReference type="SAM" id="MobiDB-lite"/>
    </source>
</evidence>
<dbReference type="PANTHER" id="PTHR36223">
    <property type="entry name" value="BETA-LACTAMASE-TYPE TRANSPEPTIDASE FOLD DOMAIN CONTAINING PROTEIN"/>
    <property type="match status" value="1"/>
</dbReference>
<dbReference type="AlphaFoldDB" id="A0AAD7JD66"/>
<dbReference type="PANTHER" id="PTHR36223:SF1">
    <property type="entry name" value="TRANSCRIPTION ELONGATION FACTOR EAF N-TERMINAL DOMAIN-CONTAINING PROTEIN"/>
    <property type="match status" value="1"/>
</dbReference>